<evidence type="ECO:0000313" key="2">
    <source>
        <dbReference type="Proteomes" id="UP000514713"/>
    </source>
</evidence>
<keyword evidence="2" id="KW-1185">Reference proteome</keyword>
<sequence>MGKSRQITNTCCPIVAAIRPERTVRTSAVIIEIQPNFKVKGQRFSSLELKRLFNELVEASLAVWLDATTIEIAP</sequence>
<evidence type="ECO:0000313" key="1">
    <source>
        <dbReference type="EMBL" id="QMS86074.1"/>
    </source>
</evidence>
<gene>
    <name evidence="1" type="ORF">HUN01_00120</name>
</gene>
<geneLocation type="plasmid" evidence="2">
    <name>pne_1</name>
</geneLocation>
<dbReference type="RefSeq" id="WP_181927055.1">
    <property type="nucleotide sequence ID" value="NZ_CP054693.1"/>
</dbReference>
<dbReference type="KEGG" id="ned:HUN01_00120"/>
<dbReference type="Proteomes" id="UP000514713">
    <property type="component" value="Plasmid pNe_1"/>
</dbReference>
<keyword evidence="1" id="KW-0614">Plasmid</keyword>
<dbReference type="EMBL" id="CP054693">
    <property type="protein sequence ID" value="QMS86074.1"/>
    <property type="molecule type" value="Genomic_DNA"/>
</dbReference>
<dbReference type="AlphaFoldDB" id="A0A7D7L9I5"/>
<protein>
    <submittedName>
        <fullName evidence="1">Uncharacterized protein</fullName>
    </submittedName>
</protein>
<proteinExistence type="predicted"/>
<name>A0A7D7L9I5_9NOSO</name>
<organism evidence="1 2">
    <name type="scientific">Nostoc edaphicum CCNP1411</name>
    <dbReference type="NCBI Taxonomy" id="1472755"/>
    <lineage>
        <taxon>Bacteria</taxon>
        <taxon>Bacillati</taxon>
        <taxon>Cyanobacteriota</taxon>
        <taxon>Cyanophyceae</taxon>
        <taxon>Nostocales</taxon>
        <taxon>Nostocaceae</taxon>
        <taxon>Nostoc</taxon>
    </lineage>
</organism>
<reference evidence="2" key="1">
    <citation type="submission" date="2020-06" db="EMBL/GenBank/DDBJ databases">
        <title>Nostoc edaphicum CCNP1411 genome.</title>
        <authorList>
            <person name="Fidor A."/>
            <person name="Grabski M."/>
            <person name="Gawor J."/>
            <person name="Gromadka R."/>
            <person name="Wegrzyn G."/>
            <person name="Mazur-Marzec H."/>
        </authorList>
    </citation>
    <scope>NUCLEOTIDE SEQUENCE [LARGE SCALE GENOMIC DNA]</scope>
    <source>
        <strain evidence="2">CCNP1411</strain>
        <plasmid evidence="2">pne_1</plasmid>
    </source>
</reference>
<accession>A0A7D7L9I5</accession>